<evidence type="ECO:0000256" key="6">
    <source>
        <dbReference type="ARBA" id="ARBA00022737"/>
    </source>
</evidence>
<evidence type="ECO:0000256" key="10">
    <source>
        <dbReference type="ARBA" id="ARBA00023136"/>
    </source>
</evidence>
<evidence type="ECO:0000256" key="12">
    <source>
        <dbReference type="ARBA" id="ARBA00025536"/>
    </source>
</evidence>
<dbReference type="GO" id="GO:0030126">
    <property type="term" value="C:COPI vesicle coat"/>
    <property type="evidence" value="ECO:0007669"/>
    <property type="project" value="InterPro"/>
</dbReference>
<dbReference type="GO" id="GO:0006888">
    <property type="term" value="P:endoplasmic reticulum to Golgi vesicle-mediated transport"/>
    <property type="evidence" value="ECO:0007669"/>
    <property type="project" value="TreeGrafter"/>
</dbReference>
<comment type="subcellular location">
    <subcellularLocation>
        <location evidence="14">Cytoplasm</location>
    </subcellularLocation>
    <subcellularLocation>
        <location evidence="1 14">Golgi apparatus membrane</location>
        <topology evidence="1 14">Peripheral membrane protein</topology>
        <orientation evidence="1 14">Cytoplasmic side</orientation>
    </subcellularLocation>
    <subcellularLocation>
        <location evidence="14">Cytoplasmic vesicle</location>
        <location evidence="14">COPI-coated vesicle membrane</location>
        <topology evidence="14">Peripheral membrane protein</topology>
        <orientation evidence="14">Cytoplasmic side</orientation>
    </subcellularLocation>
</comment>
<evidence type="ECO:0000256" key="3">
    <source>
        <dbReference type="ARBA" id="ARBA00017024"/>
    </source>
</evidence>
<keyword evidence="6" id="KW-0677">Repeat</keyword>
<evidence type="ECO:0000256" key="8">
    <source>
        <dbReference type="ARBA" id="ARBA00022927"/>
    </source>
</evidence>
<evidence type="ECO:0000259" key="16">
    <source>
        <dbReference type="Pfam" id="PF07718"/>
    </source>
</evidence>
<evidence type="ECO:0000256" key="5">
    <source>
        <dbReference type="ARBA" id="ARBA00022490"/>
    </source>
</evidence>
<reference evidence="20" key="1">
    <citation type="submission" date="2017-02" db="UniProtKB">
        <authorList>
            <consortium name="WormBaseParasite"/>
        </authorList>
    </citation>
    <scope>IDENTIFICATION</scope>
</reference>
<dbReference type="GO" id="GO:0000139">
    <property type="term" value="C:Golgi membrane"/>
    <property type="evidence" value="ECO:0007669"/>
    <property type="project" value="UniProtKB-SubCell"/>
</dbReference>
<evidence type="ECO:0000256" key="4">
    <source>
        <dbReference type="ARBA" id="ARBA00022448"/>
    </source>
</evidence>
<dbReference type="Pfam" id="PF07718">
    <property type="entry name" value="Coatamer_beta_C"/>
    <property type="match status" value="1"/>
</dbReference>
<evidence type="ECO:0000256" key="1">
    <source>
        <dbReference type="ARBA" id="ARBA00004255"/>
    </source>
</evidence>
<dbReference type="InterPro" id="IPR029446">
    <property type="entry name" value="COPB1_appendage_platform_dom"/>
</dbReference>
<dbReference type="SUPFAM" id="SSF48371">
    <property type="entry name" value="ARM repeat"/>
    <property type="match status" value="1"/>
</dbReference>
<evidence type="ECO:0000256" key="11">
    <source>
        <dbReference type="ARBA" id="ARBA00023329"/>
    </source>
</evidence>
<evidence type="ECO:0000259" key="17">
    <source>
        <dbReference type="Pfam" id="PF14806"/>
    </source>
</evidence>
<dbReference type="InterPro" id="IPR011989">
    <property type="entry name" value="ARM-like"/>
</dbReference>
<dbReference type="OrthoDB" id="10261439at2759"/>
<comment type="function">
    <text evidence="12 14">The coatomer is a cytosolic protein complex that binds to dilysine motifs and reversibly associates with Golgi non-clathrin-coated vesicles, which further mediate biosynthetic protein transport from the ER, via the Golgi up to the trans Golgi network. Coatomer complex is required for budding from Golgi membranes, and is essential for the retrograde Golgi-to-ER transport of dilysine-tagged proteins.</text>
</comment>
<dbReference type="InterPro" id="IPR011710">
    <property type="entry name" value="Coatomer_bsu_C"/>
</dbReference>
<keyword evidence="4 14" id="KW-0813">Transport</keyword>
<dbReference type="PANTHER" id="PTHR10635">
    <property type="entry name" value="COATOMER SUBUNIT BETA"/>
    <property type="match status" value="1"/>
</dbReference>
<gene>
    <name evidence="18" type="ORF">EVEC_LOCUS10366</name>
</gene>
<dbReference type="InterPro" id="IPR016024">
    <property type="entry name" value="ARM-type_fold"/>
</dbReference>
<sequence>MTSGELPCYTLINVPSDFEAPSEMQLKEKLEKGDNKAKAETLRKLIMMIMNGEKVGQSLMMYVIRFCLPTTDHGIKKLLLLFWEIVPKTSLDGKLLHEMILVCDAYRKDLQHPNEFIRGSTLRFLCKLREPELLEPLMPAIRSCLEHRHSYVRRNAVLAIFTIYRNFEFLIPDAPDLISTFLNAEQDASCKRNAFMMLLHVDQTRALDYLSDVIDQVTSFGDILQLIIVELIYKVCHANPSERARFIRCVYNLLQSTSSSVRYEAAGTLVTLSSAPTAIKAAATAYIDLIVKESDNNVKLIVLNRLIELKSSPASEKVMRELVMDVLRVLSASDLEVRKKTLQLALDLVSSKNVEEMVMFLRKEISRSTDGTAEETGRYRQMLVRTLHSATIKFPDVAANIVPVLMEFLSDDCESAAQDVLVFIREAVQRLKHLRSIVLSQLQDVFATIRNGQIFRAALWILGEYCESKEAIEGVMQVVKQSLGELPIVDTELRAAAAGSEDEQKEKDLVENKPKITKISKSSCSMLVPPSFQQKKQLVTADGTYATQSALVGSAKLTTDEKPVLRCFLLDGKFFIAASLAATLCKLVLKFMSLGTVSEEEINAFGGEALFIIASIINLGKSGITKVSITEDELDRLGLSVKILCERCPAAEQVFLGKCRESLELMLEAKEETDKHENESSKRSVAVEVDRTVEFTQLAPRISDGINASENLFDLSLSQALGTAPKTAKFDFASSKLGKVKQLAGFSDPVYAEAYVNVNQYDIVLDVLIVNQTSDTLQNVCLELSTVGDLKLVDKPMPLTLAPHDFANIKATIKVASTENGVIFSTIAYDVRGSTSDRNCVYLQDIHIDIMDYIVPGECTDTEFRQMWAEFEWENKVNVNTYITDLREFLSHLSSVTNMKLLTTDAALEGDCGFLAANLCAHSIFGEDALANVSIEKANPQDPSGPIMGHIRIRAKSQGMALSLGDKINVAQKERKTGILREAIAGS</sequence>
<dbReference type="Gene3D" id="1.25.10.10">
    <property type="entry name" value="Leucine-rich Repeat Variant"/>
    <property type="match status" value="1"/>
</dbReference>
<dbReference type="WBParaSite" id="EVEC_0001104301-mRNA-1">
    <property type="protein sequence ID" value="EVEC_0001104301-mRNA-1"/>
    <property type="gene ID" value="EVEC_0001104301"/>
</dbReference>
<dbReference type="GO" id="GO:0006891">
    <property type="term" value="P:intra-Golgi vesicle-mediated transport"/>
    <property type="evidence" value="ECO:0007669"/>
    <property type="project" value="TreeGrafter"/>
</dbReference>
<dbReference type="InterPro" id="IPR002553">
    <property type="entry name" value="Clathrin/coatomer_adapt-like_N"/>
</dbReference>
<dbReference type="PANTHER" id="PTHR10635:SF0">
    <property type="entry name" value="COATOMER SUBUNIT BETA"/>
    <property type="match status" value="1"/>
</dbReference>
<proteinExistence type="predicted"/>
<reference evidence="18 19" key="2">
    <citation type="submission" date="2018-10" db="EMBL/GenBank/DDBJ databases">
        <authorList>
            <consortium name="Pathogen Informatics"/>
        </authorList>
    </citation>
    <scope>NUCLEOTIDE SEQUENCE [LARGE SCALE GENOMIC DNA]</scope>
</reference>
<evidence type="ECO:0000256" key="9">
    <source>
        <dbReference type="ARBA" id="ARBA00023034"/>
    </source>
</evidence>
<name>A0A0N4VJM2_ENTVE</name>
<feature type="domain" description="Coatomer beta subunit appendage platform" evidence="17">
    <location>
        <begin position="837"/>
        <end position="968"/>
    </location>
</feature>
<evidence type="ECO:0000313" key="19">
    <source>
        <dbReference type="Proteomes" id="UP000274131"/>
    </source>
</evidence>
<dbReference type="STRING" id="51028.A0A0N4VJM2"/>
<keyword evidence="8 14" id="KW-0653">Protein transport</keyword>
<organism evidence="20">
    <name type="scientific">Enterobius vermicularis</name>
    <name type="common">Human pinworm</name>
    <dbReference type="NCBI Taxonomy" id="51028"/>
    <lineage>
        <taxon>Eukaryota</taxon>
        <taxon>Metazoa</taxon>
        <taxon>Ecdysozoa</taxon>
        <taxon>Nematoda</taxon>
        <taxon>Chromadorea</taxon>
        <taxon>Rhabditida</taxon>
        <taxon>Spirurina</taxon>
        <taxon>Oxyuridomorpha</taxon>
        <taxon>Oxyuroidea</taxon>
        <taxon>Oxyuridae</taxon>
        <taxon>Enterobius</taxon>
    </lineage>
</organism>
<evidence type="ECO:0000313" key="18">
    <source>
        <dbReference type="EMBL" id="VDD95615.1"/>
    </source>
</evidence>
<dbReference type="EMBL" id="UXUI01010775">
    <property type="protein sequence ID" value="VDD95615.1"/>
    <property type="molecule type" value="Genomic_DNA"/>
</dbReference>
<dbReference type="Proteomes" id="UP000274131">
    <property type="component" value="Unassembled WGS sequence"/>
</dbReference>
<evidence type="ECO:0000256" key="2">
    <source>
        <dbReference type="ARBA" id="ARBA00011775"/>
    </source>
</evidence>
<keyword evidence="9 14" id="KW-0333">Golgi apparatus</keyword>
<feature type="domain" description="Coatomer beta subunit C-terminal" evidence="16">
    <location>
        <begin position="689"/>
        <end position="830"/>
    </location>
</feature>
<keyword evidence="10 14" id="KW-0472">Membrane</keyword>
<dbReference type="FunFam" id="1.25.10.10:FF:000444">
    <property type="entry name" value="Coatomer subunit beta"/>
    <property type="match status" value="1"/>
</dbReference>
<protein>
    <recommendedName>
        <fullName evidence="3 14">Coatomer subunit beta</fullName>
    </recommendedName>
    <alternativeName>
        <fullName evidence="13 14">Beta-coat protein</fullName>
    </alternativeName>
</protein>
<evidence type="ECO:0000259" key="15">
    <source>
        <dbReference type="Pfam" id="PF01602"/>
    </source>
</evidence>
<evidence type="ECO:0000256" key="7">
    <source>
        <dbReference type="ARBA" id="ARBA00022892"/>
    </source>
</evidence>
<accession>A0A0N4VJM2</accession>
<keyword evidence="11 14" id="KW-0968">Cytoplasmic vesicle</keyword>
<evidence type="ECO:0000256" key="13">
    <source>
        <dbReference type="ARBA" id="ARBA00030841"/>
    </source>
</evidence>
<keyword evidence="5 14" id="KW-0963">Cytoplasm</keyword>
<dbReference type="Pfam" id="PF01602">
    <property type="entry name" value="Adaptin_N"/>
    <property type="match status" value="1"/>
</dbReference>
<dbReference type="InterPro" id="IPR016460">
    <property type="entry name" value="COPB1"/>
</dbReference>
<evidence type="ECO:0000313" key="20">
    <source>
        <dbReference type="WBParaSite" id="EVEC_0001104301-mRNA-1"/>
    </source>
</evidence>
<evidence type="ECO:0000256" key="14">
    <source>
        <dbReference type="PIRNR" id="PIRNR005727"/>
    </source>
</evidence>
<keyword evidence="7 14" id="KW-0931">ER-Golgi transport</keyword>
<dbReference type="GO" id="GO:0005198">
    <property type="term" value="F:structural molecule activity"/>
    <property type="evidence" value="ECO:0007669"/>
    <property type="project" value="InterPro"/>
</dbReference>
<keyword evidence="19" id="KW-1185">Reference proteome</keyword>
<dbReference type="AlphaFoldDB" id="A0A0N4VJM2"/>
<comment type="subunit">
    <text evidence="2 14">Oligomeric complex that consists of at least the alpha, beta, beta', gamma, delta, epsilon and zeta subunits.</text>
</comment>
<dbReference type="GO" id="GO:0006886">
    <property type="term" value="P:intracellular protein transport"/>
    <property type="evidence" value="ECO:0007669"/>
    <property type="project" value="InterPro"/>
</dbReference>
<dbReference type="Pfam" id="PF14806">
    <property type="entry name" value="Coatomer_b_Cpla"/>
    <property type="match status" value="1"/>
</dbReference>
<feature type="domain" description="Clathrin/coatomer adaptor adaptin-like N-terminal" evidence="15">
    <location>
        <begin position="22"/>
        <end position="520"/>
    </location>
</feature>
<dbReference type="PIRSF" id="PIRSF005727">
    <property type="entry name" value="Coatomer_beta_subunit"/>
    <property type="match status" value="1"/>
</dbReference>